<reference evidence="5 8" key="2">
    <citation type="submission" date="2018-07" db="EMBL/GenBank/DDBJ databases">
        <title>Genomic Encyclopedia of Archaeal and Bacterial Type Strains, Phase II (KMG-II): from individual species to whole genera.</title>
        <authorList>
            <person name="Goeker M."/>
        </authorList>
    </citation>
    <scope>NUCLEOTIDE SEQUENCE [LARGE SCALE GENOMIC DNA]</scope>
    <source>
        <strain evidence="5 8">JA575</strain>
    </source>
</reference>
<dbReference type="Proteomes" id="UP000252631">
    <property type="component" value="Unassembled WGS sequence"/>
</dbReference>
<dbReference type="Pfam" id="PF01370">
    <property type="entry name" value="Epimerase"/>
    <property type="match status" value="2"/>
</dbReference>
<dbReference type="OrthoDB" id="9801785at2"/>
<organism evidence="6 7">
    <name type="scientific">Rhodopseudomonas pentothenatexigens</name>
    <dbReference type="NCBI Taxonomy" id="999699"/>
    <lineage>
        <taxon>Bacteria</taxon>
        <taxon>Pseudomonadati</taxon>
        <taxon>Pseudomonadota</taxon>
        <taxon>Alphaproteobacteria</taxon>
        <taxon>Hyphomicrobiales</taxon>
        <taxon>Nitrobacteraceae</taxon>
        <taxon>Rhodopseudomonas</taxon>
    </lineage>
</organism>
<evidence type="ECO:0000256" key="2">
    <source>
        <dbReference type="ARBA" id="ARBA00007637"/>
    </source>
</evidence>
<dbReference type="Gene3D" id="3.40.50.720">
    <property type="entry name" value="NAD(P)-binding Rossmann-like Domain"/>
    <property type="match status" value="1"/>
</dbReference>
<dbReference type="EMBL" id="QRDT01000011">
    <property type="protein sequence ID" value="RED33256.1"/>
    <property type="molecule type" value="Genomic_DNA"/>
</dbReference>
<feature type="region of interest" description="Disordered" evidence="3">
    <location>
        <begin position="137"/>
        <end position="172"/>
    </location>
</feature>
<sequence length="370" mass="39907">MARVLITGGAGFIGSHAADALLDAGYEVRVLDNLHAQVHGNGRLRPPYLADGAELIVGDVTDPVAVERALRGVDKVLHLASAVGVGQSMYDIASYVRANELGTAVLLEALSKHPVAKLVVASSMSIYGEGLCRSADGRSVSPDERPVSQLRNGDWELRGPGGEVLEPIPTPETKQPTLSSIYALNKYAQERMCLITGKAYGISTLALRFFNVFGTRQALSNPYTGVLAIFAARLLNERPPLVFEDGRQRRDFVHVRDVARACLLALDSELAGEVFNIGSGQPRSILSIAQDLARVMGRARISAEITGKYRAGDIRHCFADIETSRARLGFAPQVSFEDGLDELAGYLADQIAEDRAEQATEELLRRGLVA</sequence>
<dbReference type="AlphaFoldDB" id="A0A336JP72"/>
<dbReference type="Proteomes" id="UP000256343">
    <property type="component" value="Unassembled WGS sequence"/>
</dbReference>
<evidence type="ECO:0000259" key="4">
    <source>
        <dbReference type="Pfam" id="PF01370"/>
    </source>
</evidence>
<dbReference type="PANTHER" id="PTHR43000">
    <property type="entry name" value="DTDP-D-GLUCOSE 4,6-DEHYDRATASE-RELATED"/>
    <property type="match status" value="1"/>
</dbReference>
<dbReference type="SUPFAM" id="SSF51735">
    <property type="entry name" value="NAD(P)-binding Rossmann-fold domains"/>
    <property type="match status" value="1"/>
</dbReference>
<evidence type="ECO:0000256" key="3">
    <source>
        <dbReference type="SAM" id="MobiDB-lite"/>
    </source>
</evidence>
<comment type="similarity">
    <text evidence="2">Belongs to the NAD(P)-dependent epimerase/dehydratase family.</text>
</comment>
<proteinExistence type="inferred from homology"/>
<feature type="domain" description="NAD-dependent epimerase/dehydratase" evidence="4">
    <location>
        <begin position="4"/>
        <end position="130"/>
    </location>
</feature>
<evidence type="ECO:0000256" key="1">
    <source>
        <dbReference type="ARBA" id="ARBA00005125"/>
    </source>
</evidence>
<comment type="pathway">
    <text evidence="1">Bacterial outer membrane biogenesis; LPS O-antigen biosynthesis.</text>
</comment>
<dbReference type="EMBL" id="UFQQ01000011">
    <property type="protein sequence ID" value="SSW91332.1"/>
    <property type="molecule type" value="Genomic_DNA"/>
</dbReference>
<reference evidence="6 7" key="1">
    <citation type="submission" date="2017-08" db="EMBL/GenBank/DDBJ databases">
        <authorList>
            <person name="de Groot N.N."/>
        </authorList>
    </citation>
    <scope>NUCLEOTIDE SEQUENCE [LARGE SCALE GENOMIC DNA]</scope>
    <source>
        <strain evidence="6 7">JA575</strain>
    </source>
</reference>
<evidence type="ECO:0000313" key="7">
    <source>
        <dbReference type="Proteomes" id="UP000252631"/>
    </source>
</evidence>
<feature type="domain" description="NAD-dependent epimerase/dehydratase" evidence="4">
    <location>
        <begin position="169"/>
        <end position="278"/>
    </location>
</feature>
<protein>
    <submittedName>
        <fullName evidence="6">dTDP-L-rhamnose 4-epimerase</fullName>
    </submittedName>
</protein>
<dbReference type="PRINTS" id="PR01713">
    <property type="entry name" value="NUCEPIMERASE"/>
</dbReference>
<evidence type="ECO:0000313" key="6">
    <source>
        <dbReference type="EMBL" id="SSW91332.1"/>
    </source>
</evidence>
<gene>
    <name evidence="5" type="ORF">BJ125_11193</name>
    <name evidence="6" type="ORF">SAMN05892882_11193</name>
</gene>
<name>A0A336JP72_9BRAD</name>
<dbReference type="RefSeq" id="WP_114358376.1">
    <property type="nucleotide sequence ID" value="NZ_QRDT01000011.1"/>
</dbReference>
<keyword evidence="8" id="KW-1185">Reference proteome</keyword>
<dbReference type="InterPro" id="IPR036291">
    <property type="entry name" value="NAD(P)-bd_dom_sf"/>
</dbReference>
<accession>A0A336JP72</accession>
<evidence type="ECO:0000313" key="8">
    <source>
        <dbReference type="Proteomes" id="UP000256343"/>
    </source>
</evidence>
<evidence type="ECO:0000313" key="5">
    <source>
        <dbReference type="EMBL" id="RED33256.1"/>
    </source>
</evidence>
<dbReference type="InterPro" id="IPR001509">
    <property type="entry name" value="Epimerase_deHydtase"/>
</dbReference>